<comment type="caution">
    <text evidence="13">Lacks conserved residue(s) required for the propagation of feature annotation.</text>
</comment>
<dbReference type="InterPro" id="IPR034035">
    <property type="entry name" value="Astacin-like_dom"/>
</dbReference>
<dbReference type="Gene3D" id="3.40.390.10">
    <property type="entry name" value="Collagenase (Catalytic Domain)"/>
    <property type="match status" value="1"/>
</dbReference>
<dbReference type="FunCoup" id="A0A6P8HM97">
    <property type="interactions" value="83"/>
</dbReference>
<dbReference type="SMART" id="SM00137">
    <property type="entry name" value="MAM"/>
    <property type="match status" value="1"/>
</dbReference>
<dbReference type="SUPFAM" id="SSF49899">
    <property type="entry name" value="Concanavalin A-like lectins/glucanases"/>
    <property type="match status" value="1"/>
</dbReference>
<sequence length="558" mass="61442">MATQWILLLLLGCALATPFSRLTPEEEARRQKRQELLENPDTNLVDRILLVNEETDADSNLIDGDIAKNPKIRNEKRSSTHREVNYLWKSRIIPYVIDPSLSDAVSNITKAIANFHDKTCIKWVKRTNEPYYLLFKKLTGCWSFIGQAQDPRGYQEISIGNGCNFVGTIMHEMMHAVGVWHEQSRRDRGTKIEIMWEHIKDGVDSNFEAHGQETLNLQGTPYDPDSLMQYGNYAFSKDGKMTIRLLSNPEAVFGQREGFSNDDVIALNNLYSCSVTDGGWSLWTSYSPCDANCLKKRSRFCTNVNSAACNAAIPGGIEQQTKVCPNEECYAPVAGHWGKWSAWGACSATCDDGSHTRTRVCDDPAPKYGGAACAGSNSQTGVCKIKSCGGGPGDCEFDDDSQPLCDWQQDATDTQTKYPDWLRGSSTKSSNTGPVGDHTTGSGKFAFAEASGCLGNEGTTIRLQSVDFPATGGRCLTFWYYALGAKVGQLNAYVRDVGNGQMTKLHGISGNQGAEWKKFNVHFSHASTYKIVLEMVCGGDYRGDIAVDDIKFNDGPCA</sequence>
<keyword evidence="8" id="KW-1133">Transmembrane helix</keyword>
<dbReference type="EC" id="3.4.24.-" evidence="14"/>
<evidence type="ECO:0000256" key="7">
    <source>
        <dbReference type="ARBA" id="ARBA00022833"/>
    </source>
</evidence>
<feature type="compositionally biased region" description="Polar residues" evidence="15">
    <location>
        <begin position="424"/>
        <end position="433"/>
    </location>
</feature>
<dbReference type="Gene3D" id="2.60.120.200">
    <property type="match status" value="1"/>
</dbReference>
<dbReference type="GO" id="GO:0006508">
    <property type="term" value="P:proteolysis"/>
    <property type="evidence" value="ECO:0007669"/>
    <property type="project" value="UniProtKB-KW"/>
</dbReference>
<dbReference type="AlphaFoldDB" id="A0A6P8HM97"/>
<dbReference type="InterPro" id="IPR000998">
    <property type="entry name" value="MAM_dom"/>
</dbReference>
<feature type="binding site" evidence="13">
    <location>
        <position position="171"/>
    </location>
    <ligand>
        <name>Zn(2+)</name>
        <dbReference type="ChEBI" id="CHEBI:29105"/>
        <note>catalytic</note>
    </ligand>
</feature>
<reference evidence="19" key="1">
    <citation type="submission" date="2025-08" db="UniProtKB">
        <authorList>
            <consortium name="RefSeq"/>
        </authorList>
    </citation>
    <scope>IDENTIFICATION</scope>
    <source>
        <tissue evidence="19">Tentacle</tissue>
    </source>
</reference>
<dbReference type="PROSITE" id="PS50092">
    <property type="entry name" value="TSP1"/>
    <property type="match status" value="2"/>
</dbReference>
<dbReference type="Proteomes" id="UP000515163">
    <property type="component" value="Unplaced"/>
</dbReference>
<protein>
    <recommendedName>
        <fullName evidence="14">Metalloendopeptidase</fullName>
        <ecNumber evidence="14">3.4.24.-</ecNumber>
    </recommendedName>
</protein>
<dbReference type="GeneID" id="116294079"/>
<evidence type="ECO:0000256" key="13">
    <source>
        <dbReference type="PROSITE-ProRule" id="PRU01211"/>
    </source>
</evidence>
<dbReference type="KEGG" id="aten:116294079"/>
<dbReference type="InterPro" id="IPR001506">
    <property type="entry name" value="Peptidase_M12A"/>
</dbReference>
<feature type="active site" evidence="13">
    <location>
        <position position="172"/>
    </location>
</feature>
<dbReference type="SUPFAM" id="SSF82895">
    <property type="entry name" value="TSP-1 type 1 repeat"/>
    <property type="match status" value="2"/>
</dbReference>
<keyword evidence="12" id="KW-0325">Glycoprotein</keyword>
<dbReference type="CDD" id="cd04280">
    <property type="entry name" value="ZnMc_astacin_like"/>
    <property type="match status" value="1"/>
</dbReference>
<dbReference type="RefSeq" id="XP_031557474.1">
    <property type="nucleotide sequence ID" value="XM_031701614.1"/>
</dbReference>
<evidence type="ECO:0000256" key="9">
    <source>
        <dbReference type="ARBA" id="ARBA00023049"/>
    </source>
</evidence>
<evidence type="ECO:0000256" key="12">
    <source>
        <dbReference type="ARBA" id="ARBA00023180"/>
    </source>
</evidence>
<keyword evidence="4 13" id="KW-0479">Metal-binding</keyword>
<evidence type="ECO:0000256" key="15">
    <source>
        <dbReference type="SAM" id="MobiDB-lite"/>
    </source>
</evidence>
<dbReference type="SMART" id="SM00209">
    <property type="entry name" value="TSP1"/>
    <property type="match status" value="2"/>
</dbReference>
<evidence type="ECO:0000256" key="1">
    <source>
        <dbReference type="ARBA" id="ARBA00004167"/>
    </source>
</evidence>
<keyword evidence="9 13" id="KW-0482">Metalloprotease</keyword>
<keyword evidence="6 13" id="KW-0378">Hydrolase</keyword>
<dbReference type="PROSITE" id="PS51864">
    <property type="entry name" value="ASTACIN"/>
    <property type="match status" value="1"/>
</dbReference>
<evidence type="ECO:0000259" key="17">
    <source>
        <dbReference type="PROSITE" id="PS51864"/>
    </source>
</evidence>
<keyword evidence="5" id="KW-0677">Repeat</keyword>
<dbReference type="InterPro" id="IPR024079">
    <property type="entry name" value="MetalloPept_cat_dom_sf"/>
</dbReference>
<evidence type="ECO:0000259" key="16">
    <source>
        <dbReference type="PROSITE" id="PS50060"/>
    </source>
</evidence>
<keyword evidence="11 13" id="KW-1015">Disulfide bond</keyword>
<evidence type="ECO:0000256" key="4">
    <source>
        <dbReference type="ARBA" id="ARBA00022723"/>
    </source>
</evidence>
<name>A0A6P8HM97_ACTTE</name>
<comment type="subcellular location">
    <subcellularLocation>
        <location evidence="1">Membrane</location>
        <topology evidence="1">Single-pass membrane protein</topology>
    </subcellularLocation>
</comment>
<evidence type="ECO:0000256" key="3">
    <source>
        <dbReference type="ARBA" id="ARBA00022692"/>
    </source>
</evidence>
<keyword evidence="18" id="KW-1185">Reference proteome</keyword>
<feature type="domain" description="MAM" evidence="16">
    <location>
        <begin position="393"/>
        <end position="558"/>
    </location>
</feature>
<feature type="binding site" evidence="13">
    <location>
        <position position="181"/>
    </location>
    <ligand>
        <name>Zn(2+)</name>
        <dbReference type="ChEBI" id="CHEBI:29105"/>
        <note>catalytic</note>
    </ligand>
</feature>
<keyword evidence="14" id="KW-0732">Signal</keyword>
<dbReference type="PANTHER" id="PTHR10127:SF780">
    <property type="entry name" value="METALLOENDOPEPTIDASE"/>
    <property type="match status" value="1"/>
</dbReference>
<dbReference type="InterPro" id="IPR006026">
    <property type="entry name" value="Peptidase_Metallo"/>
</dbReference>
<feature type="domain" description="Peptidase M12A" evidence="17">
    <location>
        <begin position="79"/>
        <end position="274"/>
    </location>
</feature>
<keyword evidence="3" id="KW-0812">Transmembrane</keyword>
<evidence type="ECO:0000256" key="14">
    <source>
        <dbReference type="RuleBase" id="RU361183"/>
    </source>
</evidence>
<evidence type="ECO:0000313" key="19">
    <source>
        <dbReference type="RefSeq" id="XP_031557474.1"/>
    </source>
</evidence>
<evidence type="ECO:0000256" key="5">
    <source>
        <dbReference type="ARBA" id="ARBA00022737"/>
    </source>
</evidence>
<keyword evidence="10" id="KW-0472">Membrane</keyword>
<evidence type="ECO:0000256" key="6">
    <source>
        <dbReference type="ARBA" id="ARBA00022801"/>
    </source>
</evidence>
<dbReference type="InterPro" id="IPR013320">
    <property type="entry name" value="ConA-like_dom_sf"/>
</dbReference>
<feature type="region of interest" description="Disordered" evidence="15">
    <location>
        <begin position="417"/>
        <end position="438"/>
    </location>
</feature>
<dbReference type="Gene3D" id="2.20.100.10">
    <property type="entry name" value="Thrombospondin type-1 (TSP1) repeat"/>
    <property type="match status" value="2"/>
</dbReference>
<dbReference type="PROSITE" id="PS50060">
    <property type="entry name" value="MAM_2"/>
    <property type="match status" value="1"/>
</dbReference>
<dbReference type="CDD" id="cd06263">
    <property type="entry name" value="MAM"/>
    <property type="match status" value="1"/>
</dbReference>
<evidence type="ECO:0000256" key="10">
    <source>
        <dbReference type="ARBA" id="ARBA00023136"/>
    </source>
</evidence>
<dbReference type="Pfam" id="PF00629">
    <property type="entry name" value="MAM"/>
    <property type="match status" value="1"/>
</dbReference>
<feature type="binding site" evidence="13">
    <location>
        <position position="175"/>
    </location>
    <ligand>
        <name>Zn(2+)</name>
        <dbReference type="ChEBI" id="CHEBI:29105"/>
        <note>catalytic</note>
    </ligand>
</feature>
<comment type="cofactor">
    <cofactor evidence="13 14">
        <name>Zn(2+)</name>
        <dbReference type="ChEBI" id="CHEBI:29105"/>
    </cofactor>
    <text evidence="13 14">Binds 1 zinc ion per subunit.</text>
</comment>
<dbReference type="OrthoDB" id="291007at2759"/>
<feature type="disulfide bond" evidence="13">
    <location>
        <begin position="141"/>
        <end position="163"/>
    </location>
</feature>
<dbReference type="InterPro" id="IPR036383">
    <property type="entry name" value="TSP1_rpt_sf"/>
</dbReference>
<evidence type="ECO:0000256" key="8">
    <source>
        <dbReference type="ARBA" id="ARBA00022989"/>
    </source>
</evidence>
<keyword evidence="7 13" id="KW-0862">Zinc</keyword>
<dbReference type="InParanoid" id="A0A6P8HM97"/>
<feature type="signal peptide" evidence="14">
    <location>
        <begin position="1"/>
        <end position="16"/>
    </location>
</feature>
<dbReference type="Pfam" id="PF01400">
    <property type="entry name" value="Astacin"/>
    <property type="match status" value="1"/>
</dbReference>
<proteinExistence type="predicted"/>
<dbReference type="FunFam" id="2.20.100.10:FF:000007">
    <property type="entry name" value="Thrombospondin 1"/>
    <property type="match status" value="1"/>
</dbReference>
<dbReference type="SUPFAM" id="SSF55486">
    <property type="entry name" value="Metalloproteases ('zincins'), catalytic domain"/>
    <property type="match status" value="1"/>
</dbReference>
<dbReference type="PANTHER" id="PTHR10127">
    <property type="entry name" value="DISCOIDIN, CUB, EGF, LAMININ , AND ZINC METALLOPROTEASE DOMAIN CONTAINING"/>
    <property type="match status" value="1"/>
</dbReference>
<gene>
    <name evidence="19" type="primary">LOC116294079</name>
</gene>
<dbReference type="GO" id="GO:0016020">
    <property type="term" value="C:membrane"/>
    <property type="evidence" value="ECO:0007669"/>
    <property type="project" value="UniProtKB-SubCell"/>
</dbReference>
<dbReference type="GO" id="GO:0008270">
    <property type="term" value="F:zinc ion binding"/>
    <property type="evidence" value="ECO:0007669"/>
    <property type="project" value="UniProtKB-UniRule"/>
</dbReference>
<organism evidence="18 19">
    <name type="scientific">Actinia tenebrosa</name>
    <name type="common">Australian red waratah sea anemone</name>
    <dbReference type="NCBI Taxonomy" id="6105"/>
    <lineage>
        <taxon>Eukaryota</taxon>
        <taxon>Metazoa</taxon>
        <taxon>Cnidaria</taxon>
        <taxon>Anthozoa</taxon>
        <taxon>Hexacorallia</taxon>
        <taxon>Actiniaria</taxon>
        <taxon>Actiniidae</taxon>
        <taxon>Actinia</taxon>
    </lineage>
</organism>
<dbReference type="PRINTS" id="PR00480">
    <property type="entry name" value="ASTACIN"/>
</dbReference>
<dbReference type="SMART" id="SM00235">
    <property type="entry name" value="ZnMc"/>
    <property type="match status" value="1"/>
</dbReference>
<keyword evidence="2 13" id="KW-0645">Protease</keyword>
<feature type="chain" id="PRO_5028504254" description="Metalloendopeptidase" evidence="14">
    <location>
        <begin position="17"/>
        <end position="558"/>
    </location>
</feature>
<evidence type="ECO:0000256" key="11">
    <source>
        <dbReference type="ARBA" id="ARBA00023157"/>
    </source>
</evidence>
<evidence type="ECO:0000313" key="18">
    <source>
        <dbReference type="Proteomes" id="UP000515163"/>
    </source>
</evidence>
<accession>A0A6P8HM97</accession>
<evidence type="ECO:0000256" key="2">
    <source>
        <dbReference type="ARBA" id="ARBA00022670"/>
    </source>
</evidence>
<dbReference type="GO" id="GO:0004222">
    <property type="term" value="F:metalloendopeptidase activity"/>
    <property type="evidence" value="ECO:0007669"/>
    <property type="project" value="UniProtKB-UniRule"/>
</dbReference>
<dbReference type="Pfam" id="PF00090">
    <property type="entry name" value="TSP_1"/>
    <property type="match status" value="1"/>
</dbReference>
<dbReference type="InterPro" id="IPR000884">
    <property type="entry name" value="TSP1_rpt"/>
</dbReference>